<accession>A0A212S6Q0</accession>
<gene>
    <name evidence="1" type="ORF">SAMN06265338_11417</name>
</gene>
<dbReference type="AlphaFoldDB" id="A0A212S6Q0"/>
<sequence>MLSQSPHAFKNRRGMPHRGDSYVWARIALECKAGYFAEAMVDYRVHGGSMMSTLSRENLARIIEDDIAVPWRVKAMAEERKVAEIVDYSNKAIAGAYAYLMSSRHACRGSRYVLTVEAFEASVSKWTADPAVRSRIRSETATQLYWRGVLDVCRGQFHRARHAFRASFLLCARLRVFPPARLLTKFGKRVGVVLADMNARLHAG</sequence>
<reference evidence="2" key="1">
    <citation type="submission" date="2017-06" db="EMBL/GenBank/DDBJ databases">
        <authorList>
            <person name="Varghese N."/>
            <person name="Submissions S."/>
        </authorList>
    </citation>
    <scope>NUCLEOTIDE SEQUENCE [LARGE SCALE GENOMIC DNA]</scope>
    <source>
        <strain evidence="2">DSM 137</strain>
    </source>
</reference>
<proteinExistence type="predicted"/>
<organism evidence="1 2">
    <name type="scientific">Rhodoblastus acidophilus</name>
    <name type="common">Rhodopseudomonas acidophila</name>
    <dbReference type="NCBI Taxonomy" id="1074"/>
    <lineage>
        <taxon>Bacteria</taxon>
        <taxon>Pseudomonadati</taxon>
        <taxon>Pseudomonadota</taxon>
        <taxon>Alphaproteobacteria</taxon>
        <taxon>Hyphomicrobiales</taxon>
        <taxon>Rhodoblastaceae</taxon>
        <taxon>Rhodoblastus</taxon>
    </lineage>
</organism>
<protein>
    <submittedName>
        <fullName evidence="1">Uncharacterized protein</fullName>
    </submittedName>
</protein>
<evidence type="ECO:0000313" key="1">
    <source>
        <dbReference type="EMBL" id="SNB80899.1"/>
    </source>
</evidence>
<evidence type="ECO:0000313" key="2">
    <source>
        <dbReference type="Proteomes" id="UP000198418"/>
    </source>
</evidence>
<name>A0A212S6Q0_RHOAC</name>
<keyword evidence="2" id="KW-1185">Reference proteome</keyword>
<dbReference type="EMBL" id="FYDG01000014">
    <property type="protein sequence ID" value="SNB80899.1"/>
    <property type="molecule type" value="Genomic_DNA"/>
</dbReference>
<dbReference type="Proteomes" id="UP000198418">
    <property type="component" value="Unassembled WGS sequence"/>
</dbReference>